<keyword evidence="2" id="KW-0186">Copper</keyword>
<dbReference type="Gene3D" id="1.10.1280.10">
    <property type="entry name" value="Di-copper center containing domain from catechol oxidase"/>
    <property type="match status" value="1"/>
</dbReference>
<evidence type="ECO:0000256" key="2">
    <source>
        <dbReference type="ARBA" id="ARBA00023008"/>
    </source>
</evidence>
<dbReference type="Pfam" id="PF00264">
    <property type="entry name" value="Tyrosinase"/>
    <property type="match status" value="1"/>
</dbReference>
<dbReference type="GO" id="GO:0016491">
    <property type="term" value="F:oxidoreductase activity"/>
    <property type="evidence" value="ECO:0007669"/>
    <property type="project" value="InterPro"/>
</dbReference>
<dbReference type="InterPro" id="IPR002227">
    <property type="entry name" value="Tyrosinase_Cu-bd"/>
</dbReference>
<dbReference type="Proteomes" id="UP001152766">
    <property type="component" value="Unassembled WGS sequence"/>
</dbReference>
<proteinExistence type="predicted"/>
<evidence type="ECO:0000256" key="1">
    <source>
        <dbReference type="ARBA" id="ARBA00022723"/>
    </source>
</evidence>
<name>A0A9X4LG23_9BURK</name>
<dbReference type="PANTHER" id="PTHR11474">
    <property type="entry name" value="TYROSINASE FAMILY MEMBER"/>
    <property type="match status" value="1"/>
</dbReference>
<dbReference type="PANTHER" id="PTHR11474:SF76">
    <property type="entry name" value="SHKT DOMAIN-CONTAINING PROTEIN"/>
    <property type="match status" value="1"/>
</dbReference>
<gene>
    <name evidence="5" type="ORF">EXJ73_05215</name>
</gene>
<evidence type="ECO:0000313" key="6">
    <source>
        <dbReference type="Proteomes" id="UP001152766"/>
    </source>
</evidence>
<evidence type="ECO:0000313" key="5">
    <source>
        <dbReference type="EMBL" id="MDG0861872.1"/>
    </source>
</evidence>
<dbReference type="SUPFAM" id="SSF48056">
    <property type="entry name" value="Di-copper centre-containing domain"/>
    <property type="match status" value="1"/>
</dbReference>
<feature type="domain" description="Tyrosinase copper-binding" evidence="4">
    <location>
        <begin position="242"/>
        <end position="253"/>
    </location>
</feature>
<accession>A0A9X4LG23</accession>
<dbReference type="GO" id="GO:0046872">
    <property type="term" value="F:metal ion binding"/>
    <property type="evidence" value="ECO:0007669"/>
    <property type="project" value="UniProtKB-KW"/>
</dbReference>
<dbReference type="PRINTS" id="PR00092">
    <property type="entry name" value="TYROSINASE"/>
</dbReference>
<dbReference type="PROSITE" id="PS00497">
    <property type="entry name" value="TYROSINASE_1"/>
    <property type="match status" value="1"/>
</dbReference>
<reference evidence="5" key="1">
    <citation type="submission" date="2019-02" db="EMBL/GenBank/DDBJ databases">
        <title>Draft genome of the type strain Pelomonas aquatica CCUG 52575T.</title>
        <authorList>
            <person name="Gomila M."/>
            <person name="Lalucat J."/>
        </authorList>
    </citation>
    <scope>NUCLEOTIDE SEQUENCE</scope>
    <source>
        <strain evidence="5">CCUG 52575</strain>
    </source>
</reference>
<comment type="caution">
    <text evidence="5">The sequence shown here is derived from an EMBL/GenBank/DDBJ whole genome shotgun (WGS) entry which is preliminary data.</text>
</comment>
<dbReference type="EMBL" id="SGUG01000006">
    <property type="protein sequence ID" value="MDG0861872.1"/>
    <property type="molecule type" value="Genomic_DNA"/>
</dbReference>
<keyword evidence="1" id="KW-0479">Metal-binding</keyword>
<sequence>MANVRKNVWELGTPWAPEILWYARAVKVMKARPLKDRLSWRFYGAIHGFNASAWAAAGQPAKAADLPSKTDQAQFWKQCQHGSWYFLPWHRGYLLAFEKVVRAAMATLPGAPANWMLPYWNYFKPGQNQLPAEFASKSWPDGANDNPLFEAARYGPNDDGKVFVDFTGPYAVEEGTAFKDLAFIGGADGGSPGFGGPETDRFTHGGGTHGGLEHQPHDMVHVNVGGINKVGLMTDPDTAGLDPVFWLHHANVDRLWEVWKSVPDVQGDPKSPKWLGGPASSHGGRAFVMPLPDGSAWTYVPADMENLSDLQYTYDNLALPTGLALPAQRFERLGASATQAQALQKKVNAMSRSVNLLGASDTQLRLAGMGGTTRVTLHPPVQKKLAASLTAAPQAVPGRVYLNLENVRAKRDGAVFTVYINLPHGADPAKHPELRAGSIALFGARAASETDGEHAGEGLSFSLDISSIVDVLHQAQDLDAGKLDVQLVPRNPLPEEAQVTIGRIGVYLQEG</sequence>
<dbReference type="PROSITE" id="PS00498">
    <property type="entry name" value="TYROSINASE_2"/>
    <property type="match status" value="1"/>
</dbReference>
<dbReference type="Pfam" id="PF25271">
    <property type="entry name" value="DUF7868"/>
    <property type="match status" value="1"/>
</dbReference>
<dbReference type="InterPro" id="IPR008922">
    <property type="entry name" value="Di-copper_centre_dom_sf"/>
</dbReference>
<evidence type="ECO:0000259" key="4">
    <source>
        <dbReference type="PROSITE" id="PS00498"/>
    </source>
</evidence>
<dbReference type="InterPro" id="IPR050316">
    <property type="entry name" value="Tyrosinase/Hemocyanin"/>
</dbReference>
<dbReference type="AlphaFoldDB" id="A0A9X4LG23"/>
<dbReference type="RefSeq" id="WP_268150114.1">
    <property type="nucleotide sequence ID" value="NZ_JAPPUW010000008.1"/>
</dbReference>
<organism evidence="5 6">
    <name type="scientific">Pelomonas aquatica</name>
    <dbReference type="NCBI Taxonomy" id="431058"/>
    <lineage>
        <taxon>Bacteria</taxon>
        <taxon>Pseudomonadati</taxon>
        <taxon>Pseudomonadota</taxon>
        <taxon>Betaproteobacteria</taxon>
        <taxon>Burkholderiales</taxon>
        <taxon>Sphaerotilaceae</taxon>
        <taxon>Roseateles</taxon>
    </lineage>
</organism>
<feature type="domain" description="Tyrosinase copper-binding" evidence="3">
    <location>
        <begin position="81"/>
        <end position="98"/>
    </location>
</feature>
<evidence type="ECO:0000259" key="3">
    <source>
        <dbReference type="PROSITE" id="PS00497"/>
    </source>
</evidence>
<dbReference type="InterPro" id="IPR057190">
    <property type="entry name" value="DUF7868"/>
</dbReference>
<keyword evidence="6" id="KW-1185">Reference proteome</keyword>
<protein>
    <submittedName>
        <fullName evidence="5">Tyrosinase family protein</fullName>
    </submittedName>
</protein>